<dbReference type="Proteomes" id="UP000625711">
    <property type="component" value="Unassembled WGS sequence"/>
</dbReference>
<comment type="similarity">
    <text evidence="1 6">Belongs to the eukaryotic/archaeal RNase P protein component 2 family.</text>
</comment>
<evidence type="ECO:0000256" key="5">
    <source>
        <dbReference type="ARBA" id="ARBA00044198"/>
    </source>
</evidence>
<dbReference type="GO" id="GO:0001682">
    <property type="term" value="P:tRNA 5'-leader removal"/>
    <property type="evidence" value="ECO:0007669"/>
    <property type="project" value="InterPro"/>
</dbReference>
<dbReference type="AlphaFoldDB" id="A0A834MJ02"/>
<comment type="function">
    <text evidence="6">Component of ribonuclease P, a protein complex that generates mature tRNA molecules by cleaving their 5'-ends.</text>
</comment>
<dbReference type="PIRSF" id="PIRSF023803">
    <property type="entry name" value="Ribonuclease_P_prd"/>
    <property type="match status" value="1"/>
</dbReference>
<evidence type="ECO:0000256" key="1">
    <source>
        <dbReference type="ARBA" id="ARBA00010800"/>
    </source>
</evidence>
<sequence>MVRHKNRYIVVQIGLLYTKENTLMKIPHELIALSIKEKVQQLHGDFGEAAIRAGFTAKYCNEYTRIAIIRVRHGPHRLVTSSIPFIRKLNKIKVSMSILYIGATIRKCFSFIKQYQEQSFEKMCDQYKTPEELEAIRNVITDFEKILKSI</sequence>
<dbReference type="GO" id="GO:0033204">
    <property type="term" value="F:ribonuclease P RNA binding"/>
    <property type="evidence" value="ECO:0007669"/>
    <property type="project" value="InterPro"/>
</dbReference>
<gene>
    <name evidence="7" type="ORF">GWI33_010404</name>
</gene>
<proteinExistence type="inferred from homology"/>
<evidence type="ECO:0000256" key="2">
    <source>
        <dbReference type="ARBA" id="ARBA00022552"/>
    </source>
</evidence>
<evidence type="ECO:0000256" key="6">
    <source>
        <dbReference type="PIRNR" id="PIRNR023803"/>
    </source>
</evidence>
<evidence type="ECO:0000313" key="7">
    <source>
        <dbReference type="EMBL" id="KAF7285613.1"/>
    </source>
</evidence>
<accession>A0A834MJ02</accession>
<protein>
    <recommendedName>
        <fullName evidence="5 6">Ribonuclease P/MRP protein subunit POP5</fullName>
    </recommendedName>
</protein>
<dbReference type="GO" id="GO:0030677">
    <property type="term" value="C:ribonuclease P complex"/>
    <property type="evidence" value="ECO:0007669"/>
    <property type="project" value="InterPro"/>
</dbReference>
<comment type="subcellular location">
    <subcellularLocation>
        <location evidence="6">Nucleus</location>
        <location evidence="6">Nucleolus</location>
    </subcellularLocation>
</comment>
<name>A0A834MJ02_RHYFE</name>
<dbReference type="InterPro" id="IPR038085">
    <property type="entry name" value="Rnp2-like_sf"/>
</dbReference>
<dbReference type="SUPFAM" id="SSF160350">
    <property type="entry name" value="Rnp2-like"/>
    <property type="match status" value="1"/>
</dbReference>
<evidence type="ECO:0000256" key="4">
    <source>
        <dbReference type="ARBA" id="ARBA00023242"/>
    </source>
</evidence>
<comment type="caution">
    <text evidence="7">The sequence shown here is derived from an EMBL/GenBank/DDBJ whole genome shotgun (WGS) entry which is preliminary data.</text>
</comment>
<dbReference type="PANTHER" id="PTHR48414">
    <property type="entry name" value="POP5 HOMOLOG, RIBONUCLEASE P_MRP SUBUNIT"/>
    <property type="match status" value="1"/>
</dbReference>
<dbReference type="InterPro" id="IPR016819">
    <property type="entry name" value="RNase_P/MRP_POP5"/>
</dbReference>
<evidence type="ECO:0000256" key="3">
    <source>
        <dbReference type="ARBA" id="ARBA00022694"/>
    </source>
</evidence>
<keyword evidence="8" id="KW-1185">Reference proteome</keyword>
<dbReference type="OrthoDB" id="277888at2759"/>
<dbReference type="EMBL" id="JAACXV010000050">
    <property type="protein sequence ID" value="KAF7285613.1"/>
    <property type="molecule type" value="Genomic_DNA"/>
</dbReference>
<dbReference type="GO" id="GO:0006364">
    <property type="term" value="P:rRNA processing"/>
    <property type="evidence" value="ECO:0007669"/>
    <property type="project" value="UniProtKB-KW"/>
</dbReference>
<reference evidence="7" key="1">
    <citation type="submission" date="2020-08" db="EMBL/GenBank/DDBJ databases">
        <title>Genome sequencing and assembly of the red palm weevil Rhynchophorus ferrugineus.</title>
        <authorList>
            <person name="Dias G.B."/>
            <person name="Bergman C.M."/>
            <person name="Manee M."/>
        </authorList>
    </citation>
    <scope>NUCLEOTIDE SEQUENCE</scope>
    <source>
        <strain evidence="7">AA-2017</strain>
        <tissue evidence="7">Whole larva</tissue>
    </source>
</reference>
<dbReference type="InterPro" id="IPR002759">
    <property type="entry name" value="Pop5/Rpp14/Rnp2-like"/>
</dbReference>
<dbReference type="Gene3D" id="3.30.70.3250">
    <property type="entry name" value="Ribonuclease P, Pop5 subunit"/>
    <property type="match status" value="1"/>
</dbReference>
<organism evidence="7 8">
    <name type="scientific">Rhynchophorus ferrugineus</name>
    <name type="common">Red palm weevil</name>
    <name type="synonym">Curculio ferrugineus</name>
    <dbReference type="NCBI Taxonomy" id="354439"/>
    <lineage>
        <taxon>Eukaryota</taxon>
        <taxon>Metazoa</taxon>
        <taxon>Ecdysozoa</taxon>
        <taxon>Arthropoda</taxon>
        <taxon>Hexapoda</taxon>
        <taxon>Insecta</taxon>
        <taxon>Pterygota</taxon>
        <taxon>Neoptera</taxon>
        <taxon>Endopterygota</taxon>
        <taxon>Coleoptera</taxon>
        <taxon>Polyphaga</taxon>
        <taxon>Cucujiformia</taxon>
        <taxon>Curculionidae</taxon>
        <taxon>Dryophthorinae</taxon>
        <taxon>Rhynchophorus</taxon>
    </lineage>
</organism>
<dbReference type="Pfam" id="PF01900">
    <property type="entry name" value="RNase_P_Rpp14"/>
    <property type="match status" value="1"/>
</dbReference>
<keyword evidence="3 6" id="KW-0819">tRNA processing</keyword>
<dbReference type="PANTHER" id="PTHR48414:SF1">
    <property type="entry name" value="POP5 HOMOLOG, RIBONUCLEASE P_MRP SUBUNIT"/>
    <property type="match status" value="1"/>
</dbReference>
<keyword evidence="2" id="KW-0698">rRNA processing</keyword>
<evidence type="ECO:0000313" key="8">
    <source>
        <dbReference type="Proteomes" id="UP000625711"/>
    </source>
</evidence>
<keyword evidence="4 6" id="KW-0539">Nucleus</keyword>
<dbReference type="GO" id="GO:0005730">
    <property type="term" value="C:nucleolus"/>
    <property type="evidence" value="ECO:0007669"/>
    <property type="project" value="UniProtKB-SubCell"/>
</dbReference>